<evidence type="ECO:0000256" key="1">
    <source>
        <dbReference type="ARBA" id="ARBA00022884"/>
    </source>
</evidence>
<proteinExistence type="predicted"/>
<dbReference type="GO" id="GO:0042274">
    <property type="term" value="P:ribosomal small subunit biogenesis"/>
    <property type="evidence" value="ECO:0007669"/>
    <property type="project" value="TreeGrafter"/>
</dbReference>
<feature type="domain" description="RRM" evidence="5">
    <location>
        <begin position="75"/>
        <end position="150"/>
    </location>
</feature>
<dbReference type="Gene3D" id="3.30.70.330">
    <property type="match status" value="1"/>
</dbReference>
<dbReference type="InterPro" id="IPR035979">
    <property type="entry name" value="RBD_domain_sf"/>
</dbReference>
<dbReference type="GO" id="GO:0005730">
    <property type="term" value="C:nucleolus"/>
    <property type="evidence" value="ECO:0007669"/>
    <property type="project" value="TreeGrafter"/>
</dbReference>
<evidence type="ECO:0000259" key="5">
    <source>
        <dbReference type="PROSITE" id="PS50102"/>
    </source>
</evidence>
<dbReference type="SUPFAM" id="SSF54928">
    <property type="entry name" value="RNA-binding domain, RBD"/>
    <property type="match status" value="1"/>
</dbReference>
<accession>A0A1B2J8B8</accession>
<feature type="compositionally biased region" description="Basic residues" evidence="4">
    <location>
        <begin position="57"/>
        <end position="67"/>
    </location>
</feature>
<gene>
    <name evidence="6" type="primary">NOP6</name>
    <name evidence="6" type="ORF">ATY40_BA7501749</name>
</gene>
<organism evidence="6 7">
    <name type="scientific">Komagataella pastoris</name>
    <name type="common">Yeast</name>
    <name type="synonym">Pichia pastoris</name>
    <dbReference type="NCBI Taxonomy" id="4922"/>
    <lineage>
        <taxon>Eukaryota</taxon>
        <taxon>Fungi</taxon>
        <taxon>Dikarya</taxon>
        <taxon>Ascomycota</taxon>
        <taxon>Saccharomycotina</taxon>
        <taxon>Pichiomycetes</taxon>
        <taxon>Pichiales</taxon>
        <taxon>Pichiaceae</taxon>
        <taxon>Komagataella</taxon>
    </lineage>
</organism>
<dbReference type="PANTHER" id="PTHR23236">
    <property type="entry name" value="EUKARYOTIC TRANSLATION INITIATION FACTOR 4B/4H"/>
    <property type="match status" value="1"/>
</dbReference>
<evidence type="ECO:0000256" key="4">
    <source>
        <dbReference type="SAM" id="MobiDB-lite"/>
    </source>
</evidence>
<dbReference type="GO" id="GO:0019843">
    <property type="term" value="F:rRNA binding"/>
    <property type="evidence" value="ECO:0007669"/>
    <property type="project" value="TreeGrafter"/>
</dbReference>
<dbReference type="PROSITE" id="PS50102">
    <property type="entry name" value="RRM"/>
    <property type="match status" value="1"/>
</dbReference>
<keyword evidence="1 2" id="KW-0694">RNA-binding</keyword>
<keyword evidence="3" id="KW-0175">Coiled coil</keyword>
<feature type="region of interest" description="Disordered" evidence="4">
    <location>
        <begin position="1"/>
        <end position="69"/>
    </location>
</feature>
<feature type="compositionally biased region" description="Basic and acidic residues" evidence="4">
    <location>
        <begin position="1"/>
        <end position="56"/>
    </location>
</feature>
<evidence type="ECO:0000313" key="6">
    <source>
        <dbReference type="EMBL" id="ANZ74233.1"/>
    </source>
</evidence>
<name>A0A1B2J8B8_PICPA</name>
<keyword evidence="7" id="KW-1185">Reference proteome</keyword>
<dbReference type="Pfam" id="PF00076">
    <property type="entry name" value="RRM_1"/>
    <property type="match status" value="1"/>
</dbReference>
<evidence type="ECO:0000313" key="7">
    <source>
        <dbReference type="Proteomes" id="UP000094565"/>
    </source>
</evidence>
<feature type="coiled-coil region" evidence="3">
    <location>
        <begin position="159"/>
        <end position="198"/>
    </location>
</feature>
<dbReference type="AlphaFoldDB" id="A0A1B2J8B8"/>
<protein>
    <submittedName>
        <fullName evidence="6">BA75_01749T0</fullName>
    </submittedName>
</protein>
<dbReference type="EMBL" id="CP014584">
    <property type="protein sequence ID" value="ANZ74233.1"/>
    <property type="molecule type" value="Genomic_DNA"/>
</dbReference>
<sequence>MVEEKLTKKQKKALEFRKSKEEREISKKEKAERLEQEAKLKAEKEEEEAKRKADAPKKKRKTRRGKGGKLSGPRFILFVGNLSFKCTEEDLKNHFKNCSPDNIRPRLDKGFAFLEFKQDDVNVRKRMDIAISMHHTVLNDRKINVELTAGGGGNSTTRLEKIKGKNDKLLQERKDKIKKKLATDMAKAKEKEEESKDTAKVVGIHPDRAKLIQQ</sequence>
<reference evidence="6 7" key="1">
    <citation type="submission" date="2016-02" db="EMBL/GenBank/DDBJ databases">
        <title>Comparative genomic and transcriptomic foundation for Pichia pastoris.</title>
        <authorList>
            <person name="Love K.R."/>
            <person name="Shah K.A."/>
            <person name="Whittaker C.A."/>
            <person name="Wu J."/>
            <person name="Bartlett M.C."/>
            <person name="Ma D."/>
            <person name="Leeson R.L."/>
            <person name="Priest M."/>
            <person name="Young S.K."/>
            <person name="Love J.C."/>
        </authorList>
    </citation>
    <scope>NUCLEOTIDE SEQUENCE [LARGE SCALE GENOMIC DNA]</scope>
    <source>
        <strain evidence="6 7">ATCC 28485</strain>
    </source>
</reference>
<evidence type="ECO:0000256" key="3">
    <source>
        <dbReference type="SAM" id="Coils"/>
    </source>
</evidence>
<dbReference type="PANTHER" id="PTHR23236:SF51">
    <property type="entry name" value="NUCLEOLAR PROTEIN 6"/>
    <property type="match status" value="1"/>
</dbReference>
<evidence type="ECO:0000256" key="2">
    <source>
        <dbReference type="PROSITE-ProRule" id="PRU00176"/>
    </source>
</evidence>
<dbReference type="InterPro" id="IPR000504">
    <property type="entry name" value="RRM_dom"/>
</dbReference>
<dbReference type="SMART" id="SM00360">
    <property type="entry name" value="RRM"/>
    <property type="match status" value="1"/>
</dbReference>
<dbReference type="Proteomes" id="UP000094565">
    <property type="component" value="Chromosome 1"/>
</dbReference>
<dbReference type="InterPro" id="IPR012677">
    <property type="entry name" value="Nucleotide-bd_a/b_plait_sf"/>
</dbReference>
<dbReference type="OrthoDB" id="167718at2759"/>